<dbReference type="EMBL" id="AP023361">
    <property type="protein sequence ID" value="BCJ91643.1"/>
    <property type="molecule type" value="Genomic_DNA"/>
</dbReference>
<proteinExistence type="inferred from homology"/>
<dbReference type="Pfam" id="PF02104">
    <property type="entry name" value="SURF1"/>
    <property type="match status" value="1"/>
</dbReference>
<dbReference type="GO" id="GO:0005886">
    <property type="term" value="C:plasma membrane"/>
    <property type="evidence" value="ECO:0007669"/>
    <property type="project" value="UniProtKB-SubCell"/>
</dbReference>
<evidence type="ECO:0000313" key="7">
    <source>
        <dbReference type="EMBL" id="BCJ91643.1"/>
    </source>
</evidence>
<dbReference type="AlphaFoldDB" id="A0A6S6QK22"/>
<dbReference type="CDD" id="cd06662">
    <property type="entry name" value="SURF1"/>
    <property type="match status" value="1"/>
</dbReference>
<protein>
    <recommendedName>
        <fullName evidence="6">SURF1-like protein</fullName>
    </recommendedName>
</protein>
<comment type="similarity">
    <text evidence="2 6">Belongs to the SURF1 family.</text>
</comment>
<sequence>MRSRSLFLPGFLTLLALIVLIGLGTWQMQRLHWKEDLLQRVTARIAAPAVPLPPAGWPTLDLKEWEYRPVEVSGTFRHDLETRVYVLLTEPRGPLSGPGYFILTPLETGEGRVLINRGFVPLETASFPRLEGLTVVKGLLRGPEDRNMFTPADESSERLFYARDPAPIATALGIPLAPFTIDAVETLPGGLPQAGETRVNFPNRHLEYALTWYGLAGALLAVFAAFAWSRMRRR</sequence>
<dbReference type="PANTHER" id="PTHR23427">
    <property type="entry name" value="SURFEIT LOCUS PROTEIN"/>
    <property type="match status" value="1"/>
</dbReference>
<evidence type="ECO:0000256" key="1">
    <source>
        <dbReference type="ARBA" id="ARBA00004370"/>
    </source>
</evidence>
<dbReference type="RefSeq" id="WP_222875273.1">
    <property type="nucleotide sequence ID" value="NZ_AP023361.1"/>
</dbReference>
<evidence type="ECO:0000256" key="5">
    <source>
        <dbReference type="ARBA" id="ARBA00023136"/>
    </source>
</evidence>
<evidence type="ECO:0000256" key="2">
    <source>
        <dbReference type="ARBA" id="ARBA00007165"/>
    </source>
</evidence>
<reference evidence="7 8" key="1">
    <citation type="submission" date="2020-08" db="EMBL/GenBank/DDBJ databases">
        <title>Genome sequence of Rhizobiales bacterium strain IZ6.</title>
        <authorList>
            <person name="Nakai R."/>
            <person name="Naganuma T."/>
        </authorList>
    </citation>
    <scope>NUCLEOTIDE SEQUENCE [LARGE SCALE GENOMIC DNA]</scope>
    <source>
        <strain evidence="7 8">IZ6</strain>
    </source>
</reference>
<comment type="caution">
    <text evidence="6">Lacks conserved residue(s) required for the propagation of feature annotation.</text>
</comment>
<dbReference type="PROSITE" id="PS50895">
    <property type="entry name" value="SURF1"/>
    <property type="match status" value="1"/>
</dbReference>
<feature type="transmembrane region" description="Helical" evidence="6">
    <location>
        <begin position="210"/>
        <end position="228"/>
    </location>
</feature>
<keyword evidence="4 6" id="KW-1133">Transmembrane helix</keyword>
<keyword evidence="6" id="KW-1003">Cell membrane</keyword>
<dbReference type="InterPro" id="IPR045214">
    <property type="entry name" value="Surf1/Surf4"/>
</dbReference>
<evidence type="ECO:0000256" key="3">
    <source>
        <dbReference type="ARBA" id="ARBA00022692"/>
    </source>
</evidence>
<keyword evidence="8" id="KW-1185">Reference proteome</keyword>
<evidence type="ECO:0000313" key="8">
    <source>
        <dbReference type="Proteomes" id="UP000515317"/>
    </source>
</evidence>
<accession>A0A6S6QK22</accession>
<dbReference type="InterPro" id="IPR002994">
    <property type="entry name" value="Surf1/Shy1"/>
</dbReference>
<dbReference type="KEGG" id="tso:IZ6_23780"/>
<keyword evidence="3 6" id="KW-0812">Transmembrane</keyword>
<evidence type="ECO:0000256" key="6">
    <source>
        <dbReference type="RuleBase" id="RU363076"/>
    </source>
</evidence>
<organism evidence="7 8">
    <name type="scientific">Terrihabitans soli</name>
    <dbReference type="NCBI Taxonomy" id="708113"/>
    <lineage>
        <taxon>Bacteria</taxon>
        <taxon>Pseudomonadati</taxon>
        <taxon>Pseudomonadota</taxon>
        <taxon>Alphaproteobacteria</taxon>
        <taxon>Hyphomicrobiales</taxon>
        <taxon>Terrihabitans</taxon>
    </lineage>
</organism>
<gene>
    <name evidence="7" type="ORF">IZ6_23780</name>
</gene>
<evidence type="ECO:0000256" key="4">
    <source>
        <dbReference type="ARBA" id="ARBA00022989"/>
    </source>
</evidence>
<keyword evidence="5 6" id="KW-0472">Membrane</keyword>
<comment type="subcellular location">
    <subcellularLocation>
        <location evidence="6">Cell membrane</location>
        <topology evidence="6">Multi-pass membrane protein</topology>
    </subcellularLocation>
    <subcellularLocation>
        <location evidence="1">Membrane</location>
    </subcellularLocation>
</comment>
<name>A0A6S6QK22_9HYPH</name>
<dbReference type="PANTHER" id="PTHR23427:SF2">
    <property type="entry name" value="SURFEIT LOCUS PROTEIN 1"/>
    <property type="match status" value="1"/>
</dbReference>
<dbReference type="Proteomes" id="UP000515317">
    <property type="component" value="Chromosome"/>
</dbReference>